<gene>
    <name evidence="2" type="ORF">ENM28_03420</name>
</gene>
<name>A0A7C5RED3_9DEIN</name>
<accession>A0A7C5RED3</accession>
<feature type="transmembrane region" description="Helical" evidence="1">
    <location>
        <begin position="7"/>
        <end position="29"/>
    </location>
</feature>
<comment type="caution">
    <text evidence="2">The sequence shown here is derived from an EMBL/GenBank/DDBJ whole genome shotgun (WGS) entry which is preliminary data.</text>
</comment>
<keyword evidence="1" id="KW-0472">Membrane</keyword>
<dbReference type="AlphaFoldDB" id="A0A7C5RED3"/>
<sequence>MPSLLDLGVLLAAYLLAALLLYSFLAHYIRTRYGEPGPLLVVLMALGAGLLAVALVVVAAVGGGR</sequence>
<keyword evidence="1" id="KW-0812">Transmembrane</keyword>
<feature type="transmembrane region" description="Helical" evidence="1">
    <location>
        <begin position="41"/>
        <end position="62"/>
    </location>
</feature>
<evidence type="ECO:0000256" key="1">
    <source>
        <dbReference type="SAM" id="Phobius"/>
    </source>
</evidence>
<dbReference type="EMBL" id="DRXE01000130">
    <property type="protein sequence ID" value="HHM67759.1"/>
    <property type="molecule type" value="Genomic_DNA"/>
</dbReference>
<evidence type="ECO:0000313" key="2">
    <source>
        <dbReference type="EMBL" id="HHM67759.1"/>
    </source>
</evidence>
<protein>
    <submittedName>
        <fullName evidence="2">Uncharacterized protein</fullName>
    </submittedName>
</protein>
<proteinExistence type="predicted"/>
<keyword evidence="1" id="KW-1133">Transmembrane helix</keyword>
<organism evidence="2">
    <name type="scientific">Thermus caliditerrae</name>
    <dbReference type="NCBI Taxonomy" id="1330700"/>
    <lineage>
        <taxon>Bacteria</taxon>
        <taxon>Thermotogati</taxon>
        <taxon>Deinococcota</taxon>
        <taxon>Deinococci</taxon>
        <taxon>Thermales</taxon>
        <taxon>Thermaceae</taxon>
        <taxon>Thermus</taxon>
    </lineage>
</organism>
<reference evidence="2" key="1">
    <citation type="journal article" date="2020" name="mSystems">
        <title>Genome- and Community-Level Interaction Insights into Carbon Utilization and Element Cycling Functions of Hydrothermarchaeota in Hydrothermal Sediment.</title>
        <authorList>
            <person name="Zhou Z."/>
            <person name="Liu Y."/>
            <person name="Xu W."/>
            <person name="Pan J."/>
            <person name="Luo Z.H."/>
            <person name="Li M."/>
        </authorList>
    </citation>
    <scope>NUCLEOTIDE SEQUENCE [LARGE SCALE GENOMIC DNA]</scope>
    <source>
        <strain evidence="2">SpSt-1071</strain>
    </source>
</reference>